<proteinExistence type="predicted"/>
<name>A0A8J2YQR5_9PROT</name>
<organism evidence="8 9">
    <name type="scientific">Aliidongia dinghuensis</name>
    <dbReference type="NCBI Taxonomy" id="1867774"/>
    <lineage>
        <taxon>Bacteria</taxon>
        <taxon>Pseudomonadati</taxon>
        <taxon>Pseudomonadota</taxon>
        <taxon>Alphaproteobacteria</taxon>
        <taxon>Rhodospirillales</taxon>
        <taxon>Dongiaceae</taxon>
        <taxon>Aliidongia</taxon>
    </lineage>
</organism>
<dbReference type="PROSITE" id="PS00108">
    <property type="entry name" value="PROTEIN_KINASE_ST"/>
    <property type="match status" value="1"/>
</dbReference>
<dbReference type="Gene3D" id="3.60.40.10">
    <property type="entry name" value="PPM-type phosphatase domain"/>
    <property type="match status" value="1"/>
</dbReference>
<accession>A0A8J2YQR5</accession>
<dbReference type="PANTHER" id="PTHR43289:SF34">
    <property type="entry name" value="SERINE_THREONINE-PROTEIN KINASE YBDM-RELATED"/>
    <property type="match status" value="1"/>
</dbReference>
<dbReference type="InterPro" id="IPR011009">
    <property type="entry name" value="Kinase-like_dom_sf"/>
</dbReference>
<evidence type="ECO:0000256" key="5">
    <source>
        <dbReference type="SAM" id="Phobius"/>
    </source>
</evidence>
<keyword evidence="1" id="KW-0808">Transferase</keyword>
<evidence type="ECO:0000313" key="8">
    <source>
        <dbReference type="EMBL" id="GGF06131.1"/>
    </source>
</evidence>
<dbReference type="SMART" id="SM00332">
    <property type="entry name" value="PP2Cc"/>
    <property type="match status" value="1"/>
</dbReference>
<dbReference type="InterPro" id="IPR001932">
    <property type="entry name" value="PPM-type_phosphatase-like_dom"/>
</dbReference>
<dbReference type="Gene3D" id="1.10.510.10">
    <property type="entry name" value="Transferase(Phosphotransferase) domain 1"/>
    <property type="match status" value="1"/>
</dbReference>
<keyword evidence="9" id="KW-1185">Reference proteome</keyword>
<evidence type="ECO:0000259" key="6">
    <source>
        <dbReference type="PROSITE" id="PS50011"/>
    </source>
</evidence>
<keyword evidence="4" id="KW-0067">ATP-binding</keyword>
<evidence type="ECO:0000313" key="9">
    <source>
        <dbReference type="Proteomes" id="UP000646365"/>
    </source>
</evidence>
<dbReference type="CDD" id="cd14014">
    <property type="entry name" value="STKc_PknB_like"/>
    <property type="match status" value="1"/>
</dbReference>
<reference evidence="8" key="2">
    <citation type="submission" date="2020-09" db="EMBL/GenBank/DDBJ databases">
        <authorList>
            <person name="Sun Q."/>
            <person name="Zhou Y."/>
        </authorList>
    </citation>
    <scope>NUCLEOTIDE SEQUENCE</scope>
    <source>
        <strain evidence="8">CGMCC 1.15725</strain>
    </source>
</reference>
<dbReference type="AlphaFoldDB" id="A0A8J2YQR5"/>
<evidence type="ECO:0000256" key="3">
    <source>
        <dbReference type="ARBA" id="ARBA00022777"/>
    </source>
</evidence>
<reference evidence="8" key="1">
    <citation type="journal article" date="2014" name="Int. J. Syst. Evol. Microbiol.">
        <title>Complete genome sequence of Corynebacterium casei LMG S-19264T (=DSM 44701T), isolated from a smear-ripened cheese.</title>
        <authorList>
            <consortium name="US DOE Joint Genome Institute (JGI-PGF)"/>
            <person name="Walter F."/>
            <person name="Albersmeier A."/>
            <person name="Kalinowski J."/>
            <person name="Ruckert C."/>
        </authorList>
    </citation>
    <scope>NUCLEOTIDE SEQUENCE</scope>
    <source>
        <strain evidence="8">CGMCC 1.15725</strain>
    </source>
</reference>
<feature type="transmembrane region" description="Helical" evidence="5">
    <location>
        <begin position="554"/>
        <end position="572"/>
    </location>
</feature>
<dbReference type="EMBL" id="BMJQ01000002">
    <property type="protein sequence ID" value="GGF06131.1"/>
    <property type="molecule type" value="Genomic_DNA"/>
</dbReference>
<dbReference type="Pfam" id="PF13672">
    <property type="entry name" value="PP2C_2"/>
    <property type="match status" value="1"/>
</dbReference>
<dbReference type="GO" id="GO:0004674">
    <property type="term" value="F:protein serine/threonine kinase activity"/>
    <property type="evidence" value="ECO:0007669"/>
    <property type="project" value="TreeGrafter"/>
</dbReference>
<dbReference type="GO" id="GO:0005524">
    <property type="term" value="F:ATP binding"/>
    <property type="evidence" value="ECO:0007669"/>
    <property type="project" value="UniProtKB-KW"/>
</dbReference>
<dbReference type="SMART" id="SM00331">
    <property type="entry name" value="PP2C_SIG"/>
    <property type="match status" value="1"/>
</dbReference>
<keyword evidence="5" id="KW-1133">Transmembrane helix</keyword>
<dbReference type="InterPro" id="IPR036457">
    <property type="entry name" value="PPM-type-like_dom_sf"/>
</dbReference>
<dbReference type="PROSITE" id="PS51746">
    <property type="entry name" value="PPM_2"/>
    <property type="match status" value="1"/>
</dbReference>
<dbReference type="SUPFAM" id="SSF56112">
    <property type="entry name" value="Protein kinase-like (PK-like)"/>
    <property type="match status" value="1"/>
</dbReference>
<feature type="domain" description="Protein kinase" evidence="6">
    <location>
        <begin position="275"/>
        <end position="530"/>
    </location>
</feature>
<gene>
    <name evidence="8" type="ORF">GCM10011611_09540</name>
</gene>
<dbReference type="Proteomes" id="UP000646365">
    <property type="component" value="Unassembled WGS sequence"/>
</dbReference>
<keyword evidence="3 8" id="KW-0418">Kinase</keyword>
<dbReference type="Pfam" id="PF00069">
    <property type="entry name" value="Pkinase"/>
    <property type="match status" value="1"/>
</dbReference>
<keyword evidence="2" id="KW-0547">Nucleotide-binding</keyword>
<evidence type="ECO:0000259" key="7">
    <source>
        <dbReference type="PROSITE" id="PS51746"/>
    </source>
</evidence>
<dbReference type="SMART" id="SM00220">
    <property type="entry name" value="S_TKc"/>
    <property type="match status" value="1"/>
</dbReference>
<dbReference type="RefSeq" id="WP_189043037.1">
    <property type="nucleotide sequence ID" value="NZ_BMJQ01000002.1"/>
</dbReference>
<evidence type="ECO:0000256" key="2">
    <source>
        <dbReference type="ARBA" id="ARBA00022741"/>
    </source>
</evidence>
<evidence type="ECO:0000256" key="1">
    <source>
        <dbReference type="ARBA" id="ARBA00022679"/>
    </source>
</evidence>
<dbReference type="CDD" id="cd00143">
    <property type="entry name" value="PP2Cc"/>
    <property type="match status" value="1"/>
</dbReference>
<comment type="caution">
    <text evidence="8">The sequence shown here is derived from an EMBL/GenBank/DDBJ whole genome shotgun (WGS) entry which is preliminary data.</text>
</comment>
<dbReference type="Gene3D" id="3.30.200.20">
    <property type="entry name" value="Phosphorylase Kinase, domain 1"/>
    <property type="match status" value="1"/>
</dbReference>
<dbReference type="SUPFAM" id="SSF81606">
    <property type="entry name" value="PP2C-like"/>
    <property type="match status" value="1"/>
</dbReference>
<dbReference type="InterPro" id="IPR000719">
    <property type="entry name" value="Prot_kinase_dom"/>
</dbReference>
<evidence type="ECO:0000256" key="4">
    <source>
        <dbReference type="ARBA" id="ARBA00022840"/>
    </source>
</evidence>
<dbReference type="PANTHER" id="PTHR43289">
    <property type="entry name" value="MITOGEN-ACTIVATED PROTEIN KINASE KINASE KINASE 20-RELATED"/>
    <property type="match status" value="1"/>
</dbReference>
<keyword evidence="5" id="KW-0472">Membrane</keyword>
<keyword evidence="5" id="KW-0812">Transmembrane</keyword>
<sequence>MSQIVLDTPRAVLDLRAGFASACGRRVRNEDWGGIWLGDRDQRARLGALAALADGIGGAEAGHVAAELAVRGFVDGYLGQSETLGVRRAAAVALDAVNRWIHAQGRSDPALDAMGTTLAVLILRGRQVHRLSLGDTRIYRLRTGRLARLTVDHVSPRPDQQHVLLRSVGGEEGVRADYAVETARADDRYLIATDGVHGSLDDRHIAEILAAAATPDAAADALVAAALAAGSQDNASAIVLEILALPPADTTELELAIAALPILDPPRPGERIDGYTIGTVLADGRYSRLFRSVDETDGRPVALKFPKPRIAEDASFRLAFLRETWVAARVRSPWVGEVIEPPPDRRTRLYSVMPFYDGESLERRLARLPAIGLGEGLAIASKLAKAVAALHRAGIVHRDIKPDNVILEPSGGLKLIDLGVAYLPHLPDFPTADIPGTASYMAPEQFAGSVGSERSDLFALGVTIYRLFSGGAYPYGEIEPFSHPRFGRPQPLARHRPDLPPWLDELLARCLAVDPAQRLSDALELALELEQGQGRQRPPTPRRRSLYERNPVRVWQAVSAVLFLLLLAALRLR</sequence>
<dbReference type="PROSITE" id="PS50011">
    <property type="entry name" value="PROTEIN_KINASE_DOM"/>
    <property type="match status" value="1"/>
</dbReference>
<protein>
    <submittedName>
        <fullName evidence="8">Protein kinase</fullName>
    </submittedName>
</protein>
<feature type="domain" description="PPM-type phosphatase" evidence="7">
    <location>
        <begin position="16"/>
        <end position="242"/>
    </location>
</feature>
<dbReference type="InterPro" id="IPR008271">
    <property type="entry name" value="Ser/Thr_kinase_AS"/>
</dbReference>